<keyword evidence="2" id="KW-1185">Reference proteome</keyword>
<evidence type="ECO:0000313" key="2">
    <source>
        <dbReference type="Proteomes" id="UP001428817"/>
    </source>
</evidence>
<dbReference type="Proteomes" id="UP001428817">
    <property type="component" value="Unassembled WGS sequence"/>
</dbReference>
<evidence type="ECO:0000313" key="1">
    <source>
        <dbReference type="EMBL" id="GAA5172718.1"/>
    </source>
</evidence>
<dbReference type="RefSeq" id="WP_185063163.1">
    <property type="nucleotide sequence ID" value="NZ_BAABJP010000052.1"/>
</dbReference>
<name>A0ABP9R8G5_9PSEU</name>
<dbReference type="EMBL" id="BAABJP010000052">
    <property type="protein sequence ID" value="GAA5172718.1"/>
    <property type="molecule type" value="Genomic_DNA"/>
</dbReference>
<accession>A0ABP9R8G5</accession>
<reference evidence="2" key="1">
    <citation type="journal article" date="2019" name="Int. J. Syst. Evol. Microbiol.">
        <title>The Global Catalogue of Microorganisms (GCM) 10K type strain sequencing project: providing services to taxonomists for standard genome sequencing and annotation.</title>
        <authorList>
            <consortium name="The Broad Institute Genomics Platform"/>
            <consortium name="The Broad Institute Genome Sequencing Center for Infectious Disease"/>
            <person name="Wu L."/>
            <person name="Ma J."/>
        </authorList>
    </citation>
    <scope>NUCLEOTIDE SEQUENCE [LARGE SCALE GENOMIC DNA]</scope>
    <source>
        <strain evidence="2">JCM 18303</strain>
    </source>
</reference>
<protein>
    <submittedName>
        <fullName evidence="1">Uncharacterized protein</fullName>
    </submittedName>
</protein>
<comment type="caution">
    <text evidence="1">The sequence shown here is derived from an EMBL/GenBank/DDBJ whole genome shotgun (WGS) entry which is preliminary data.</text>
</comment>
<proteinExistence type="predicted"/>
<organism evidence="1 2">
    <name type="scientific">Pseudonocardia eucalypti</name>
    <dbReference type="NCBI Taxonomy" id="648755"/>
    <lineage>
        <taxon>Bacteria</taxon>
        <taxon>Bacillati</taxon>
        <taxon>Actinomycetota</taxon>
        <taxon>Actinomycetes</taxon>
        <taxon>Pseudonocardiales</taxon>
        <taxon>Pseudonocardiaceae</taxon>
        <taxon>Pseudonocardia</taxon>
    </lineage>
</organism>
<sequence length="100" mass="10270">MLPAVLAVALRGELDWLEPVDTAWPNSSNSFDTKSKTGSVTDRAGVLATGGVAVDCWALLGSAWPPVTSGHSVVSAAAGWYRARSSDNDRAGVGVAIEAT</sequence>
<gene>
    <name evidence="1" type="ORF">GCM10023321_72970</name>
</gene>